<dbReference type="GO" id="GO:0005886">
    <property type="term" value="C:plasma membrane"/>
    <property type="evidence" value="ECO:0007669"/>
    <property type="project" value="UniProtKB-SubCell"/>
</dbReference>
<evidence type="ECO:0000313" key="10">
    <source>
        <dbReference type="EMBL" id="SEG75851.1"/>
    </source>
</evidence>
<feature type="transmembrane region" description="Helical" evidence="7">
    <location>
        <begin position="115"/>
        <end position="139"/>
    </location>
</feature>
<dbReference type="PROSITE" id="PS50928">
    <property type="entry name" value="ABC_TM1"/>
    <property type="match status" value="1"/>
</dbReference>
<keyword evidence="2 7" id="KW-0813">Transport</keyword>
<comment type="similarity">
    <text evidence="7">Belongs to the binding-protein-dependent transport system permease family.</text>
</comment>
<keyword evidence="5 7" id="KW-1133">Transmembrane helix</keyword>
<dbReference type="InterPro" id="IPR035906">
    <property type="entry name" value="MetI-like_sf"/>
</dbReference>
<evidence type="ECO:0000256" key="6">
    <source>
        <dbReference type="ARBA" id="ARBA00023136"/>
    </source>
</evidence>
<accession>A0A1H6CS95</accession>
<dbReference type="SUPFAM" id="SSF161098">
    <property type="entry name" value="MetI-like"/>
    <property type="match status" value="1"/>
</dbReference>
<keyword evidence="4 7" id="KW-0812">Transmembrane</keyword>
<keyword evidence="3" id="KW-1003">Cell membrane</keyword>
<feature type="transmembrane region" description="Helical" evidence="7">
    <location>
        <begin position="151"/>
        <end position="173"/>
    </location>
</feature>
<gene>
    <name evidence="10" type="ORF">SAMN05216223_11021</name>
</gene>
<organism evidence="10 11">
    <name type="scientific">Actinacidiphila yanglinensis</name>
    <dbReference type="NCBI Taxonomy" id="310779"/>
    <lineage>
        <taxon>Bacteria</taxon>
        <taxon>Bacillati</taxon>
        <taxon>Actinomycetota</taxon>
        <taxon>Actinomycetes</taxon>
        <taxon>Kitasatosporales</taxon>
        <taxon>Streptomycetaceae</taxon>
        <taxon>Actinacidiphila</taxon>
    </lineage>
</organism>
<dbReference type="InterPro" id="IPR000515">
    <property type="entry name" value="MetI-like"/>
</dbReference>
<dbReference type="Pfam" id="PF00528">
    <property type="entry name" value="BPD_transp_1"/>
    <property type="match status" value="1"/>
</dbReference>
<feature type="region of interest" description="Disordered" evidence="8">
    <location>
        <begin position="1"/>
        <end position="44"/>
    </location>
</feature>
<feature type="transmembrane region" description="Helical" evidence="7">
    <location>
        <begin position="185"/>
        <end position="203"/>
    </location>
</feature>
<dbReference type="GO" id="GO:0055085">
    <property type="term" value="P:transmembrane transport"/>
    <property type="evidence" value="ECO:0007669"/>
    <property type="project" value="InterPro"/>
</dbReference>
<evidence type="ECO:0000256" key="1">
    <source>
        <dbReference type="ARBA" id="ARBA00004651"/>
    </source>
</evidence>
<feature type="transmembrane region" description="Helical" evidence="7">
    <location>
        <begin position="57"/>
        <end position="80"/>
    </location>
</feature>
<feature type="transmembrane region" description="Helical" evidence="7">
    <location>
        <begin position="295"/>
        <end position="315"/>
    </location>
</feature>
<reference evidence="10 11" key="1">
    <citation type="submission" date="2016-10" db="EMBL/GenBank/DDBJ databases">
        <authorList>
            <person name="de Groot N.N."/>
        </authorList>
    </citation>
    <scope>NUCLEOTIDE SEQUENCE [LARGE SCALE GENOMIC DNA]</scope>
    <source>
        <strain evidence="10 11">CGMCC 4.2023</strain>
    </source>
</reference>
<evidence type="ECO:0000256" key="2">
    <source>
        <dbReference type="ARBA" id="ARBA00022448"/>
    </source>
</evidence>
<comment type="subcellular location">
    <subcellularLocation>
        <location evidence="1 7">Cell membrane</location>
        <topology evidence="1 7">Multi-pass membrane protein</topology>
    </subcellularLocation>
</comment>
<evidence type="ECO:0000256" key="3">
    <source>
        <dbReference type="ARBA" id="ARBA00022475"/>
    </source>
</evidence>
<proteinExistence type="inferred from homology"/>
<sequence length="330" mass="35209">MLTADTTDVTRSRPAREGADPSGSGAKARRAARGAGGSEGRPPWMERPSLAGRWGKAVILVLVVAAVAYPMIGIIATSFASQSDIIKSSGLVLWPAHPTLAAYRTVFTGGVVLRALFVSIGVTVVGTFASLLMTIGMAYGLSRREVTGSRIILMTALFTMLFNAGIIPNFLLVKNLGLYNTYASLVMPTLMSAFNLVVLRAFFMNLPTELLDAARIDGAGDLRILVSVVLPLSKAVIAVVSLFYAVTYWNAFFNALLYLDDSDKWPLPMVLRSYVLQGQSLSGAAAGETVAPQQAVQMAVLVIAVVPILLVYPFLQRYFTKGVLTGAVKG</sequence>
<dbReference type="AlphaFoldDB" id="A0A1H6CS95"/>
<evidence type="ECO:0000313" key="11">
    <source>
        <dbReference type="Proteomes" id="UP000236754"/>
    </source>
</evidence>
<dbReference type="PANTHER" id="PTHR43744:SF9">
    <property type="entry name" value="POLYGALACTURONAN_RHAMNOGALACTURONAN TRANSPORT SYSTEM PERMEASE PROTEIN YTCP"/>
    <property type="match status" value="1"/>
</dbReference>
<dbReference type="PANTHER" id="PTHR43744">
    <property type="entry name" value="ABC TRANSPORTER PERMEASE PROTEIN MG189-RELATED-RELATED"/>
    <property type="match status" value="1"/>
</dbReference>
<keyword evidence="11" id="KW-1185">Reference proteome</keyword>
<evidence type="ECO:0000256" key="8">
    <source>
        <dbReference type="SAM" id="MobiDB-lite"/>
    </source>
</evidence>
<feature type="transmembrane region" description="Helical" evidence="7">
    <location>
        <begin position="224"/>
        <end position="249"/>
    </location>
</feature>
<feature type="domain" description="ABC transmembrane type-1" evidence="9">
    <location>
        <begin position="116"/>
        <end position="311"/>
    </location>
</feature>
<evidence type="ECO:0000256" key="7">
    <source>
        <dbReference type="RuleBase" id="RU363032"/>
    </source>
</evidence>
<evidence type="ECO:0000256" key="4">
    <source>
        <dbReference type="ARBA" id="ARBA00022692"/>
    </source>
</evidence>
<dbReference type="Gene3D" id="1.10.3720.10">
    <property type="entry name" value="MetI-like"/>
    <property type="match status" value="1"/>
</dbReference>
<name>A0A1H6CS95_9ACTN</name>
<protein>
    <submittedName>
        <fullName evidence="10">Carbohydrate ABC transporter membrane protein 2, CUT1 family</fullName>
    </submittedName>
</protein>
<dbReference type="EMBL" id="FNVU01000010">
    <property type="protein sequence ID" value="SEG75851.1"/>
    <property type="molecule type" value="Genomic_DNA"/>
</dbReference>
<keyword evidence="6 7" id="KW-0472">Membrane</keyword>
<evidence type="ECO:0000256" key="5">
    <source>
        <dbReference type="ARBA" id="ARBA00022989"/>
    </source>
</evidence>
<dbReference type="CDD" id="cd06261">
    <property type="entry name" value="TM_PBP2"/>
    <property type="match status" value="1"/>
</dbReference>
<feature type="compositionally biased region" description="Basic and acidic residues" evidence="8">
    <location>
        <begin position="8"/>
        <end position="19"/>
    </location>
</feature>
<evidence type="ECO:0000259" key="9">
    <source>
        <dbReference type="PROSITE" id="PS50928"/>
    </source>
</evidence>
<dbReference type="Proteomes" id="UP000236754">
    <property type="component" value="Unassembled WGS sequence"/>
</dbReference>